<comment type="similarity">
    <text evidence="15">Belongs to the protein kinase superfamily. Tyr protein kinase family.</text>
</comment>
<evidence type="ECO:0000256" key="12">
    <source>
        <dbReference type="PROSITE-ProRule" id="PRU00191"/>
    </source>
</evidence>
<dbReference type="InterPro" id="IPR001849">
    <property type="entry name" value="PH_domain"/>
</dbReference>
<dbReference type="InterPro" id="IPR011009">
    <property type="entry name" value="Kinase-like_dom_sf"/>
</dbReference>
<dbReference type="OrthoDB" id="4062651at2759"/>
<dbReference type="PANTHER" id="PTHR24418">
    <property type="entry name" value="TYROSINE-PROTEIN KINASE"/>
    <property type="match status" value="1"/>
</dbReference>
<evidence type="ECO:0000256" key="9">
    <source>
        <dbReference type="ARBA" id="ARBA00023137"/>
    </source>
</evidence>
<gene>
    <name evidence="20" type="ORF">Baya_14041</name>
</gene>
<evidence type="ECO:0000256" key="13">
    <source>
        <dbReference type="PROSITE-ProRule" id="PRU00192"/>
    </source>
</evidence>
<name>A0A556V7G4_BAGYA</name>
<evidence type="ECO:0000256" key="8">
    <source>
        <dbReference type="ARBA" id="ARBA00022999"/>
    </source>
</evidence>
<sequence length="694" mass="79582">MCSAWARVSQMSEAKVLKEGVLLKMSQQKKKMSPRNYKTRLFVLTSHTLIYYEQEKGIVHDESILYLFAKDDTNRSDWLKALMQGRKKFPYVKCDYENTWILRERNQLPPIPEDEGSACVEVVALYHYAARKPEEMTLVKGNRYVALERMSGDWWKIRDSIGSEGLVPSIYIEKVDEHNRNKLMFSPSWYVGNMARVKTEQLLREKGKEGSFVVRDSSQKGVYTVSLFSRALDKVNGTVRHYLINVNKDGLYYLAEKHLFDSIPQMIEYHQHNGAGLLTRLRLPAVEADPTSHSLQDMWQLSRKDIRLVKELGSGQFGVVQLGLWKDEHQVAIKMVKEGCMSSDEFIEEAQIMMKLKHPKLVRLHGVCSECFPIYIVTEFMSNGCLLDYLRHHGKELQPHRLLSMCLDVCEAMAYLEDQQFIHRDLAARNCLVDKDLSVKVSDFGMARYVLDDQYTSSAGTKFPVKWSAPEVLSYTRKGDKLLMINNVETQHLPPKTFVRMLSSGSPLLTMHRASIDEGDNEEKQSFESESMRPYHKEKTVLNFCLDLVRETCLDEDEKSPQVPEESDWENGLKESVSFSEEDLLLVSMTNTSVAIVQARGCDNQNPCSSCGGKGCTLDDFIVARKQCTISSDDPSTWPFVFYLKTTKDDHRRFESAVYKGWFIHTKPSGMVCMGTGTNYTESNFYVIVHLGNE</sequence>
<keyword evidence="1 13" id="KW-0728">SH3 domain</keyword>
<keyword evidence="2" id="KW-0597">Phosphoprotein</keyword>
<evidence type="ECO:0000313" key="20">
    <source>
        <dbReference type="EMBL" id="TSY13818.1"/>
    </source>
</evidence>
<dbReference type="SUPFAM" id="SSF50044">
    <property type="entry name" value="SH3-domain"/>
    <property type="match status" value="1"/>
</dbReference>
<feature type="domain" description="SH2" evidence="16">
    <location>
        <begin position="189"/>
        <end position="285"/>
    </location>
</feature>
<dbReference type="Gene3D" id="1.10.510.10">
    <property type="entry name" value="Transferase(Phosphotransferase) domain 1"/>
    <property type="match status" value="1"/>
</dbReference>
<evidence type="ECO:0000256" key="7">
    <source>
        <dbReference type="ARBA" id="ARBA00022840"/>
    </source>
</evidence>
<dbReference type="SUPFAM" id="SSF56112">
    <property type="entry name" value="Protein kinase-like (PK-like)"/>
    <property type="match status" value="1"/>
</dbReference>
<dbReference type="InterPro" id="IPR000719">
    <property type="entry name" value="Prot_kinase_dom"/>
</dbReference>
<reference evidence="20 21" key="1">
    <citation type="journal article" date="2019" name="Genome Biol. Evol.">
        <title>Whole-Genome Sequencing of the Giant Devil Catfish, Bagarius yarrelli.</title>
        <authorList>
            <person name="Jiang W."/>
            <person name="Lv Y."/>
            <person name="Cheng L."/>
            <person name="Yang K."/>
            <person name="Chao B."/>
            <person name="Wang X."/>
            <person name="Li Y."/>
            <person name="Pan X."/>
            <person name="You X."/>
            <person name="Zhang Y."/>
            <person name="Yang J."/>
            <person name="Li J."/>
            <person name="Zhang X."/>
            <person name="Liu S."/>
            <person name="Sun C."/>
            <person name="Yang J."/>
            <person name="Shi Q."/>
        </authorList>
    </citation>
    <scope>NUCLEOTIDE SEQUENCE [LARGE SCALE GENOMIC DNA]</scope>
    <source>
        <strain evidence="20">JWS20170419001</strain>
        <tissue evidence="20">Muscle</tissue>
    </source>
</reference>
<evidence type="ECO:0000313" key="21">
    <source>
        <dbReference type="Proteomes" id="UP000319801"/>
    </source>
</evidence>
<dbReference type="GO" id="GO:0004715">
    <property type="term" value="F:non-membrane spanning protein tyrosine kinase activity"/>
    <property type="evidence" value="ECO:0007669"/>
    <property type="project" value="UniProtKB-EC"/>
</dbReference>
<dbReference type="Gene3D" id="2.30.30.40">
    <property type="entry name" value="SH3 Domains"/>
    <property type="match status" value="1"/>
</dbReference>
<evidence type="ECO:0000259" key="17">
    <source>
        <dbReference type="PROSITE" id="PS50002"/>
    </source>
</evidence>
<dbReference type="InterPro" id="IPR050198">
    <property type="entry name" value="Non-receptor_tyrosine_kinases"/>
</dbReference>
<feature type="domain" description="PH" evidence="18">
    <location>
        <begin position="15"/>
        <end position="55"/>
    </location>
</feature>
<dbReference type="Gene3D" id="2.30.29.30">
    <property type="entry name" value="Pleckstrin-homology domain (PH domain)/Phosphotyrosine-binding domain (PTB)"/>
    <property type="match status" value="1"/>
</dbReference>
<feature type="binding site" evidence="14">
    <location>
        <position position="334"/>
    </location>
    <ligand>
        <name>ATP</name>
        <dbReference type="ChEBI" id="CHEBI:30616"/>
    </ligand>
</feature>
<evidence type="ECO:0000256" key="10">
    <source>
        <dbReference type="ARBA" id="ARBA00023288"/>
    </source>
</evidence>
<evidence type="ECO:0000256" key="3">
    <source>
        <dbReference type="ARBA" id="ARBA00022679"/>
    </source>
</evidence>
<dbReference type="Gene3D" id="3.30.505.10">
    <property type="entry name" value="SH2 domain"/>
    <property type="match status" value="1"/>
</dbReference>
<dbReference type="Gene3D" id="2.80.10.50">
    <property type="match status" value="1"/>
</dbReference>
<dbReference type="InterPro" id="IPR020635">
    <property type="entry name" value="Tyr_kinase_cat_dom"/>
</dbReference>
<dbReference type="PRINTS" id="PR00401">
    <property type="entry name" value="SH2DOMAIN"/>
</dbReference>
<comment type="caution">
    <text evidence="20">The sequence shown here is derived from an EMBL/GenBank/DDBJ whole genome shotgun (WGS) entry which is preliminary data.</text>
</comment>
<dbReference type="PROSITE" id="PS50011">
    <property type="entry name" value="PROTEIN_KINASE_DOM"/>
    <property type="match status" value="1"/>
</dbReference>
<dbReference type="InterPro" id="IPR001452">
    <property type="entry name" value="SH3_domain"/>
</dbReference>
<keyword evidence="10" id="KW-0449">Lipoprotein</keyword>
<protein>
    <recommendedName>
        <fullName evidence="15">Tyrosine-protein kinase</fullName>
        <ecNumber evidence="15">2.7.10.2</ecNumber>
    </recommendedName>
</protein>
<evidence type="ECO:0000259" key="19">
    <source>
        <dbReference type="PROSITE" id="PS50011"/>
    </source>
</evidence>
<evidence type="ECO:0000256" key="6">
    <source>
        <dbReference type="ARBA" id="ARBA00022777"/>
    </source>
</evidence>
<dbReference type="GO" id="GO:0005524">
    <property type="term" value="F:ATP binding"/>
    <property type="evidence" value="ECO:0007669"/>
    <property type="project" value="UniProtKB-UniRule"/>
</dbReference>
<dbReference type="Pfam" id="PF00018">
    <property type="entry name" value="SH3_1"/>
    <property type="match status" value="1"/>
</dbReference>
<feature type="domain" description="Protein kinase" evidence="19">
    <location>
        <begin position="306"/>
        <end position="573"/>
    </location>
</feature>
<evidence type="ECO:0000259" key="16">
    <source>
        <dbReference type="PROSITE" id="PS50001"/>
    </source>
</evidence>
<keyword evidence="21" id="KW-1185">Reference proteome</keyword>
<dbReference type="PROSITE" id="PS00109">
    <property type="entry name" value="PROTEIN_KINASE_TYR"/>
    <property type="match status" value="1"/>
</dbReference>
<dbReference type="PROSITE" id="PS50003">
    <property type="entry name" value="PH_DOMAIN"/>
    <property type="match status" value="1"/>
</dbReference>
<dbReference type="Pfam" id="PF07714">
    <property type="entry name" value="PK_Tyr_Ser-Thr"/>
    <property type="match status" value="1"/>
</dbReference>
<dbReference type="InterPro" id="IPR000980">
    <property type="entry name" value="SH2"/>
</dbReference>
<comment type="catalytic activity">
    <reaction evidence="11 15">
        <text>L-tyrosyl-[protein] + ATP = O-phospho-L-tyrosyl-[protein] + ADP + H(+)</text>
        <dbReference type="Rhea" id="RHEA:10596"/>
        <dbReference type="Rhea" id="RHEA-COMP:10136"/>
        <dbReference type="Rhea" id="RHEA-COMP:20101"/>
        <dbReference type="ChEBI" id="CHEBI:15378"/>
        <dbReference type="ChEBI" id="CHEBI:30616"/>
        <dbReference type="ChEBI" id="CHEBI:46858"/>
        <dbReference type="ChEBI" id="CHEBI:61978"/>
        <dbReference type="ChEBI" id="CHEBI:456216"/>
        <dbReference type="EC" id="2.7.10.2"/>
    </reaction>
</comment>
<dbReference type="AlphaFoldDB" id="A0A556V7G4"/>
<dbReference type="InterPro" id="IPR017441">
    <property type="entry name" value="Protein_kinase_ATP_BS"/>
</dbReference>
<evidence type="ECO:0000256" key="15">
    <source>
        <dbReference type="RuleBase" id="RU362096"/>
    </source>
</evidence>
<accession>A0A556V7G4</accession>
<dbReference type="InterPro" id="IPR036028">
    <property type="entry name" value="SH3-like_dom_sf"/>
</dbReference>
<evidence type="ECO:0000256" key="11">
    <source>
        <dbReference type="ARBA" id="ARBA00051245"/>
    </source>
</evidence>
<keyword evidence="3 15" id="KW-0808">Transferase</keyword>
<dbReference type="FunFam" id="3.30.200.20:FF:000053">
    <property type="entry name" value="Tyrosine-protein kinase"/>
    <property type="match status" value="1"/>
</dbReference>
<dbReference type="GO" id="GO:0005737">
    <property type="term" value="C:cytoplasm"/>
    <property type="evidence" value="ECO:0007669"/>
    <property type="project" value="UniProtKB-ARBA"/>
</dbReference>
<dbReference type="EMBL" id="VCAZ01000145">
    <property type="protein sequence ID" value="TSY13818.1"/>
    <property type="molecule type" value="Genomic_DNA"/>
</dbReference>
<dbReference type="PROSITE" id="PS50002">
    <property type="entry name" value="SH3"/>
    <property type="match status" value="1"/>
</dbReference>
<dbReference type="InterPro" id="IPR001245">
    <property type="entry name" value="Ser-Thr/Tyr_kinase_cat_dom"/>
</dbReference>
<dbReference type="InterPro" id="IPR008996">
    <property type="entry name" value="IL1/FGF"/>
</dbReference>
<proteinExistence type="inferred from homology"/>
<dbReference type="InterPro" id="IPR011993">
    <property type="entry name" value="PH-like_dom_sf"/>
</dbReference>
<keyword evidence="5 14" id="KW-0547">Nucleotide-binding</keyword>
<dbReference type="SUPFAM" id="SSF50353">
    <property type="entry name" value="Cytokine"/>
    <property type="match status" value="1"/>
</dbReference>
<keyword evidence="7 14" id="KW-0067">ATP-binding</keyword>
<keyword evidence="4" id="KW-0519">Myristate</keyword>
<dbReference type="SMART" id="SM00326">
    <property type="entry name" value="SH3"/>
    <property type="match status" value="1"/>
</dbReference>
<keyword evidence="9 15" id="KW-0829">Tyrosine-protein kinase</keyword>
<dbReference type="EC" id="2.7.10.2" evidence="15"/>
<dbReference type="SMART" id="SM00219">
    <property type="entry name" value="TyrKc"/>
    <property type="match status" value="1"/>
</dbReference>
<dbReference type="SMART" id="SM00252">
    <property type="entry name" value="SH2"/>
    <property type="match status" value="1"/>
</dbReference>
<dbReference type="SUPFAM" id="SSF55550">
    <property type="entry name" value="SH2 domain"/>
    <property type="match status" value="1"/>
</dbReference>
<dbReference type="Pfam" id="PF00017">
    <property type="entry name" value="SH2"/>
    <property type="match status" value="1"/>
</dbReference>
<dbReference type="InterPro" id="IPR008266">
    <property type="entry name" value="Tyr_kinase_AS"/>
</dbReference>
<dbReference type="PRINTS" id="PR00109">
    <property type="entry name" value="TYRKINASE"/>
</dbReference>
<keyword evidence="6 15" id="KW-0418">Kinase</keyword>
<evidence type="ECO:0000256" key="4">
    <source>
        <dbReference type="ARBA" id="ARBA00022707"/>
    </source>
</evidence>
<keyword evidence="8 12" id="KW-0727">SH2 domain</keyword>
<organism evidence="20 21">
    <name type="scientific">Bagarius yarrelli</name>
    <name type="common">Goonch</name>
    <name type="synonym">Bagrus yarrelli</name>
    <dbReference type="NCBI Taxonomy" id="175774"/>
    <lineage>
        <taxon>Eukaryota</taxon>
        <taxon>Metazoa</taxon>
        <taxon>Chordata</taxon>
        <taxon>Craniata</taxon>
        <taxon>Vertebrata</taxon>
        <taxon>Euteleostomi</taxon>
        <taxon>Actinopterygii</taxon>
        <taxon>Neopterygii</taxon>
        <taxon>Teleostei</taxon>
        <taxon>Ostariophysi</taxon>
        <taxon>Siluriformes</taxon>
        <taxon>Sisoridae</taxon>
        <taxon>Sisorinae</taxon>
        <taxon>Bagarius</taxon>
    </lineage>
</organism>
<feature type="domain" description="SH3" evidence="17">
    <location>
        <begin position="117"/>
        <end position="177"/>
    </location>
</feature>
<dbReference type="SUPFAM" id="SSF50729">
    <property type="entry name" value="PH domain-like"/>
    <property type="match status" value="1"/>
</dbReference>
<dbReference type="PROSITE" id="PS50001">
    <property type="entry name" value="SH2"/>
    <property type="match status" value="1"/>
</dbReference>
<dbReference type="Proteomes" id="UP000319801">
    <property type="component" value="Unassembled WGS sequence"/>
</dbReference>
<dbReference type="InterPro" id="IPR036860">
    <property type="entry name" value="SH2_dom_sf"/>
</dbReference>
<evidence type="ECO:0000256" key="5">
    <source>
        <dbReference type="ARBA" id="ARBA00022741"/>
    </source>
</evidence>
<evidence type="ECO:0000256" key="14">
    <source>
        <dbReference type="PROSITE-ProRule" id="PRU10141"/>
    </source>
</evidence>
<evidence type="ECO:0000259" key="18">
    <source>
        <dbReference type="PROSITE" id="PS50003"/>
    </source>
</evidence>
<evidence type="ECO:0000256" key="2">
    <source>
        <dbReference type="ARBA" id="ARBA00022553"/>
    </source>
</evidence>
<evidence type="ECO:0000256" key="1">
    <source>
        <dbReference type="ARBA" id="ARBA00022443"/>
    </source>
</evidence>
<dbReference type="PROSITE" id="PS00107">
    <property type="entry name" value="PROTEIN_KINASE_ATP"/>
    <property type="match status" value="1"/>
</dbReference>